<keyword evidence="1" id="KW-1133">Transmembrane helix</keyword>
<protein>
    <submittedName>
        <fullName evidence="3">PMD domain-containing protein</fullName>
    </submittedName>
</protein>
<evidence type="ECO:0000313" key="4">
    <source>
        <dbReference type="Proteomes" id="UP000187406"/>
    </source>
</evidence>
<evidence type="ECO:0000256" key="1">
    <source>
        <dbReference type="SAM" id="Phobius"/>
    </source>
</evidence>
<evidence type="ECO:0000259" key="2">
    <source>
        <dbReference type="Pfam" id="PF10536"/>
    </source>
</evidence>
<proteinExistence type="predicted"/>
<keyword evidence="1" id="KW-0472">Membrane</keyword>
<feature type="domain" description="Aminotransferase-like plant mobile" evidence="2">
    <location>
        <begin position="2"/>
        <end position="177"/>
    </location>
</feature>
<accession>A0A1Q3BNK6</accession>
<dbReference type="OrthoDB" id="1642371at2759"/>
<name>A0A1Q3BNK6_CEPFO</name>
<gene>
    <name evidence="3" type="ORF">CFOL_v3_13128</name>
</gene>
<keyword evidence="4" id="KW-1185">Reference proteome</keyword>
<keyword evidence="1" id="KW-0812">Transmembrane</keyword>
<evidence type="ECO:0000313" key="3">
    <source>
        <dbReference type="EMBL" id="GAV69627.1"/>
    </source>
</evidence>
<dbReference type="PANTHER" id="PTHR46033:SF8">
    <property type="entry name" value="PROTEIN MAINTENANCE OF MERISTEMS-LIKE"/>
    <property type="match status" value="1"/>
</dbReference>
<dbReference type="Proteomes" id="UP000187406">
    <property type="component" value="Unassembled WGS sequence"/>
</dbReference>
<dbReference type="InterPro" id="IPR044824">
    <property type="entry name" value="MAIN-like"/>
</dbReference>
<feature type="transmembrane region" description="Helical" evidence="1">
    <location>
        <begin position="12"/>
        <end position="34"/>
    </location>
</feature>
<dbReference type="Pfam" id="PF10536">
    <property type="entry name" value="PMD"/>
    <property type="match status" value="1"/>
</dbReference>
<dbReference type="GO" id="GO:0010073">
    <property type="term" value="P:meristem maintenance"/>
    <property type="evidence" value="ECO:0007669"/>
    <property type="project" value="InterPro"/>
</dbReference>
<dbReference type="EMBL" id="BDDD01000737">
    <property type="protein sequence ID" value="GAV69627.1"/>
    <property type="molecule type" value="Genomic_DNA"/>
</dbReference>
<dbReference type="AlphaFoldDB" id="A0A1Q3BNK6"/>
<dbReference type="InParanoid" id="A0A1Q3BNK6"/>
<dbReference type="InterPro" id="IPR019557">
    <property type="entry name" value="AminoTfrase-like_pln_mobile"/>
</dbReference>
<comment type="caution">
    <text evidence="3">The sequence shown here is derived from an EMBL/GenBank/DDBJ whole genome shotgun (WGS) entry which is preliminary data.</text>
</comment>
<organism evidence="3 4">
    <name type="scientific">Cephalotus follicularis</name>
    <name type="common">Albany pitcher plant</name>
    <dbReference type="NCBI Taxonomy" id="3775"/>
    <lineage>
        <taxon>Eukaryota</taxon>
        <taxon>Viridiplantae</taxon>
        <taxon>Streptophyta</taxon>
        <taxon>Embryophyta</taxon>
        <taxon>Tracheophyta</taxon>
        <taxon>Spermatophyta</taxon>
        <taxon>Magnoliopsida</taxon>
        <taxon>eudicotyledons</taxon>
        <taxon>Gunneridae</taxon>
        <taxon>Pentapetalae</taxon>
        <taxon>rosids</taxon>
        <taxon>fabids</taxon>
        <taxon>Oxalidales</taxon>
        <taxon>Cephalotaceae</taxon>
        <taxon>Cephalotus</taxon>
    </lineage>
</organism>
<feature type="transmembrane region" description="Helical" evidence="1">
    <location>
        <begin position="123"/>
        <end position="145"/>
    </location>
</feature>
<sequence length="223" mass="25488">MLSKQSITFNNGLMSSLLLFWNLTHILYSSLWLIGTTMEDVMSITNLSPTGVSCFDSKYHDFSSYPWDSSSTAYSHFMTYRRSALPFVSDVETISFYLDLICKFFVCHSFIHIQKIFLPMAYAFHYNIQAIALAPYFLGLVYRAINEVLDKSFSTTTSGPLWFVQLWAYAYFPVLAREPSVPFESIPNVSSYGDYLMSLTEASNDFETCFKYLSSPSIQTPAE</sequence>
<reference evidence="4" key="1">
    <citation type="submission" date="2016-04" db="EMBL/GenBank/DDBJ databases">
        <title>Cephalotus genome sequencing.</title>
        <authorList>
            <person name="Fukushima K."/>
            <person name="Hasebe M."/>
            <person name="Fang X."/>
        </authorList>
    </citation>
    <scope>NUCLEOTIDE SEQUENCE [LARGE SCALE GENOMIC DNA]</scope>
    <source>
        <strain evidence="4">cv. St1</strain>
    </source>
</reference>
<dbReference type="PANTHER" id="PTHR46033">
    <property type="entry name" value="PROTEIN MAIN-LIKE 2"/>
    <property type="match status" value="1"/>
</dbReference>